<protein>
    <recommendedName>
        <fullName evidence="10">Sec-independent protein translocase protein TatA</fullName>
    </recommendedName>
</protein>
<keyword evidence="4" id="KW-0997">Cell inner membrane</keyword>
<evidence type="ECO:0000256" key="4">
    <source>
        <dbReference type="ARBA" id="ARBA00022519"/>
    </source>
</evidence>
<evidence type="ECO:0000256" key="11">
    <source>
        <dbReference type="SAM" id="MobiDB-lite"/>
    </source>
</evidence>
<name>A0A437GWE7_9SPHN</name>
<feature type="transmembrane region" description="Helical" evidence="10">
    <location>
        <begin position="6"/>
        <end position="24"/>
    </location>
</feature>
<dbReference type="OrthoDB" id="7161179at2"/>
<evidence type="ECO:0000256" key="10">
    <source>
        <dbReference type="HAMAP-Rule" id="MF_00236"/>
    </source>
</evidence>
<dbReference type="NCBIfam" id="TIGR01411">
    <property type="entry name" value="tatAE"/>
    <property type="match status" value="1"/>
</dbReference>
<comment type="similarity">
    <text evidence="10">Belongs to the TatA/E family.</text>
</comment>
<dbReference type="PANTHER" id="PTHR42982">
    <property type="entry name" value="SEC-INDEPENDENT PROTEIN TRANSLOCASE PROTEIN TATA"/>
    <property type="match status" value="1"/>
</dbReference>
<evidence type="ECO:0000313" key="12">
    <source>
        <dbReference type="EMBL" id="RVQ66450.1"/>
    </source>
</evidence>
<keyword evidence="6 10" id="KW-0653">Protein transport</keyword>
<comment type="subunit">
    <text evidence="10">The Tat system comprises two distinct complexes: a TatABC complex, containing multiple copies of TatA, TatB and TatC subunits, and a separate TatA complex, containing only TatA subunits. Substrates initially bind to the TatABC complex, which probably triggers association of the separate TatA complex to form the active translocon.</text>
</comment>
<evidence type="ECO:0000256" key="3">
    <source>
        <dbReference type="ARBA" id="ARBA00022475"/>
    </source>
</evidence>
<evidence type="ECO:0000256" key="1">
    <source>
        <dbReference type="ARBA" id="ARBA00004162"/>
    </source>
</evidence>
<evidence type="ECO:0000256" key="8">
    <source>
        <dbReference type="ARBA" id="ARBA00023010"/>
    </source>
</evidence>
<accession>A0A437GWE7</accession>
<dbReference type="GO" id="GO:0008320">
    <property type="term" value="F:protein transmembrane transporter activity"/>
    <property type="evidence" value="ECO:0007669"/>
    <property type="project" value="UniProtKB-UniRule"/>
</dbReference>
<feature type="compositionally biased region" description="Basic and acidic residues" evidence="11">
    <location>
        <begin position="45"/>
        <end position="57"/>
    </location>
</feature>
<keyword evidence="9 10" id="KW-0472">Membrane</keyword>
<proteinExistence type="inferred from homology"/>
<evidence type="ECO:0000256" key="2">
    <source>
        <dbReference type="ARBA" id="ARBA00022448"/>
    </source>
</evidence>
<comment type="caution">
    <text evidence="12">The sequence shown here is derived from an EMBL/GenBank/DDBJ whole genome shotgun (WGS) entry which is preliminary data.</text>
</comment>
<comment type="subcellular location">
    <subcellularLocation>
        <location evidence="1 10">Cell membrane</location>
        <topology evidence="1 10">Single-pass membrane protein</topology>
    </subcellularLocation>
</comment>
<keyword evidence="2 10" id="KW-0813">Transport</keyword>
<dbReference type="EMBL" id="RXOL01000004">
    <property type="protein sequence ID" value="RVQ66450.1"/>
    <property type="molecule type" value="Genomic_DNA"/>
</dbReference>
<dbReference type="Proteomes" id="UP000283003">
    <property type="component" value="Unassembled WGS sequence"/>
</dbReference>
<evidence type="ECO:0000256" key="7">
    <source>
        <dbReference type="ARBA" id="ARBA00022989"/>
    </source>
</evidence>
<evidence type="ECO:0000313" key="13">
    <source>
        <dbReference type="Proteomes" id="UP000283003"/>
    </source>
</evidence>
<dbReference type="RefSeq" id="WP_127612872.1">
    <property type="nucleotide sequence ID" value="NZ_RXOL01000004.1"/>
</dbReference>
<keyword evidence="13" id="KW-1185">Reference proteome</keyword>
<evidence type="ECO:0000256" key="6">
    <source>
        <dbReference type="ARBA" id="ARBA00022927"/>
    </source>
</evidence>
<dbReference type="Pfam" id="PF02416">
    <property type="entry name" value="TatA_B_E"/>
    <property type="match status" value="1"/>
</dbReference>
<dbReference type="HAMAP" id="MF_00236">
    <property type="entry name" value="TatA_E"/>
    <property type="match status" value="1"/>
</dbReference>
<dbReference type="Gene3D" id="1.20.5.3310">
    <property type="match status" value="1"/>
</dbReference>
<feature type="region of interest" description="Disordered" evidence="11">
    <location>
        <begin position="35"/>
        <end position="91"/>
    </location>
</feature>
<comment type="function">
    <text evidence="10">Part of the twin-arginine translocation (Tat) system that transports large folded proteins containing a characteristic twin-arginine motif in their signal peptide across membranes. TatA could form the protein-conducting channel of the Tat system.</text>
</comment>
<dbReference type="AlphaFoldDB" id="A0A437GWE7"/>
<feature type="compositionally biased region" description="Low complexity" evidence="11">
    <location>
        <begin position="59"/>
        <end position="81"/>
    </location>
</feature>
<dbReference type="GO" id="GO:0033281">
    <property type="term" value="C:TAT protein transport complex"/>
    <property type="evidence" value="ECO:0007669"/>
    <property type="project" value="UniProtKB-UniRule"/>
</dbReference>
<keyword evidence="5 10" id="KW-0812">Transmembrane</keyword>
<organism evidence="12 13">
    <name type="scientific">Croceicoccus ponticola</name>
    <dbReference type="NCBI Taxonomy" id="2217664"/>
    <lineage>
        <taxon>Bacteria</taxon>
        <taxon>Pseudomonadati</taxon>
        <taxon>Pseudomonadota</taxon>
        <taxon>Alphaproteobacteria</taxon>
        <taxon>Sphingomonadales</taxon>
        <taxon>Erythrobacteraceae</taxon>
        <taxon>Croceicoccus</taxon>
    </lineage>
</organism>
<keyword evidence="3 10" id="KW-1003">Cell membrane</keyword>
<evidence type="ECO:0000256" key="9">
    <source>
        <dbReference type="ARBA" id="ARBA00023136"/>
    </source>
</evidence>
<dbReference type="InterPro" id="IPR006312">
    <property type="entry name" value="TatA/E"/>
</dbReference>
<sequence length="91" mass="9700">MNVGPWQLIIIALVILVLFGRGRISEMMGDFGKGIKSFKQGMNDESSKDMMRIEQSREATPPASSAPVTPSATTSNTAVPAETTTDGDKIA</sequence>
<dbReference type="GO" id="GO:0043953">
    <property type="term" value="P:protein transport by the Tat complex"/>
    <property type="evidence" value="ECO:0007669"/>
    <property type="project" value="UniProtKB-UniRule"/>
</dbReference>
<keyword evidence="7 10" id="KW-1133">Transmembrane helix</keyword>
<dbReference type="InterPro" id="IPR003369">
    <property type="entry name" value="TatA/B/E"/>
</dbReference>
<gene>
    <name evidence="10 12" type="primary">tatA</name>
    <name evidence="12" type="ORF">EKN06_10520</name>
</gene>
<reference evidence="12 13" key="1">
    <citation type="submission" date="2018-12" db="EMBL/GenBank/DDBJ databases">
        <title>Croceicoccus ponticola sp. nov., a lipolytic bacterium isolated from seawater.</title>
        <authorList>
            <person name="Yoon J.-H."/>
        </authorList>
    </citation>
    <scope>NUCLEOTIDE SEQUENCE [LARGE SCALE GENOMIC DNA]</scope>
    <source>
        <strain evidence="12 13">GM-16</strain>
    </source>
</reference>
<evidence type="ECO:0000256" key="5">
    <source>
        <dbReference type="ARBA" id="ARBA00022692"/>
    </source>
</evidence>
<keyword evidence="8 10" id="KW-0811">Translocation</keyword>
<dbReference type="PANTHER" id="PTHR42982:SF1">
    <property type="entry name" value="SEC-INDEPENDENT PROTEIN TRANSLOCASE PROTEIN TATA"/>
    <property type="match status" value="1"/>
</dbReference>